<organism evidence="3">
    <name type="scientific">Mycobacterium sp. (strain MCS)</name>
    <dbReference type="NCBI Taxonomy" id="164756"/>
    <lineage>
        <taxon>Bacteria</taxon>
        <taxon>Bacillati</taxon>
        <taxon>Actinomycetota</taxon>
        <taxon>Actinomycetes</taxon>
        <taxon>Mycobacteriales</taxon>
        <taxon>Mycobacteriaceae</taxon>
        <taxon>Mycobacterium</taxon>
    </lineage>
</organism>
<protein>
    <recommendedName>
        <fullName evidence="4">Secreted protein</fullName>
    </recommendedName>
</protein>
<feature type="compositionally biased region" description="Low complexity" evidence="1">
    <location>
        <begin position="107"/>
        <end position="119"/>
    </location>
</feature>
<evidence type="ECO:0000256" key="2">
    <source>
        <dbReference type="SAM" id="SignalP"/>
    </source>
</evidence>
<proteinExistence type="predicted"/>
<evidence type="ECO:0000256" key="1">
    <source>
        <dbReference type="SAM" id="MobiDB-lite"/>
    </source>
</evidence>
<feature type="region of interest" description="Disordered" evidence="1">
    <location>
        <begin position="107"/>
        <end position="144"/>
    </location>
</feature>
<dbReference type="KEGG" id="mmc:Mmcs_1132"/>
<sequence length="144" mass="13685" precursor="true">MNKILKNTAAGTILGGGLLFTAGLGLANAQPVEAPEGVVTVSVGTTAILEGVDVDTAATAAGAICGTPASDVTALVEKVTSEGTDQTVCENLPGGALAIKNGVPAEAPAAEVPAEAPAATPDGAQVPGEAESAETAPADSAPIG</sequence>
<feature type="chain" id="PRO_5024411103" description="Secreted protein" evidence="2">
    <location>
        <begin position="30"/>
        <end position="144"/>
    </location>
</feature>
<dbReference type="EMBL" id="CP000384">
    <property type="protein sequence ID" value="ABG07245.1"/>
    <property type="molecule type" value="Genomic_DNA"/>
</dbReference>
<accession>A0A5Q5BGA7</accession>
<feature type="signal peptide" evidence="2">
    <location>
        <begin position="1"/>
        <end position="29"/>
    </location>
</feature>
<evidence type="ECO:0000313" key="3">
    <source>
        <dbReference type="EMBL" id="ABG07245.1"/>
    </source>
</evidence>
<evidence type="ECO:0008006" key="4">
    <source>
        <dbReference type="Google" id="ProtNLM"/>
    </source>
</evidence>
<keyword evidence="2" id="KW-0732">Signal</keyword>
<reference evidence="3" key="1">
    <citation type="submission" date="2006-06" db="EMBL/GenBank/DDBJ databases">
        <title>Complete sequence of chromosome of Mycobacterium sp. MCS.</title>
        <authorList>
            <consortium name="US DOE Joint Genome Institute"/>
            <person name="Copeland A."/>
            <person name="Lucas S."/>
            <person name="Lapidus A."/>
            <person name="Barry K."/>
            <person name="Detter J.C."/>
            <person name="Glavina del Rio T."/>
            <person name="Hammon N."/>
            <person name="Israni S."/>
            <person name="Dalin E."/>
            <person name="Tice H."/>
            <person name="Pitluck S."/>
            <person name="Martinez M."/>
            <person name="Schmutz J."/>
            <person name="Larimer F."/>
            <person name="Land M."/>
            <person name="Hauser L."/>
            <person name="Kyrpides N."/>
            <person name="Kim E."/>
            <person name="Miller C.D."/>
            <person name="Hughes J.E."/>
            <person name="Anderson A.J."/>
            <person name="Sims R.C."/>
            <person name="Richardson P."/>
        </authorList>
    </citation>
    <scope>NUCLEOTIDE SEQUENCE [LARGE SCALE GENOMIC DNA]</scope>
    <source>
        <strain evidence="3">MCS</strain>
    </source>
</reference>
<dbReference type="AlphaFoldDB" id="A0A5Q5BGA7"/>
<name>A0A5Q5BGA7_MYCSS</name>
<gene>
    <name evidence="3" type="ordered locus">Mmcs_1132</name>
</gene>